<accession>A0A117Q0X5</accession>
<dbReference type="Proteomes" id="UP000053127">
    <property type="component" value="Unassembled WGS sequence"/>
</dbReference>
<dbReference type="EMBL" id="LMWN01000040">
    <property type="protein sequence ID" value="KUN02051.1"/>
    <property type="molecule type" value="Genomic_DNA"/>
</dbReference>
<feature type="region of interest" description="Disordered" evidence="1">
    <location>
        <begin position="112"/>
        <end position="131"/>
    </location>
</feature>
<sequence>MAGKYNSTDSQERLSIQDASTSDHHVLLRLAGDLDYATIPALCDTVVDIMSDGKRHLVLDLSKITWCDNASLYTLLGIRSALQHADGSLALTAASPAIHQALERTSLNPRLPLATGIDRVPPQAGGPPTSE</sequence>
<dbReference type="STRING" id="67386.AQI95_28635"/>
<dbReference type="InterPro" id="IPR036513">
    <property type="entry name" value="STAS_dom_sf"/>
</dbReference>
<name>A0A117Q0X5_9ACTN</name>
<evidence type="ECO:0000313" key="3">
    <source>
        <dbReference type="EMBL" id="KUN02051.1"/>
    </source>
</evidence>
<dbReference type="CDD" id="cd07043">
    <property type="entry name" value="STAS_anti-anti-sigma_factors"/>
    <property type="match status" value="1"/>
</dbReference>
<dbReference type="AlphaFoldDB" id="A0A117Q0X5"/>
<organism evidence="3 4">
    <name type="scientific">Streptomyces yokosukanensis</name>
    <dbReference type="NCBI Taxonomy" id="67386"/>
    <lineage>
        <taxon>Bacteria</taxon>
        <taxon>Bacillati</taxon>
        <taxon>Actinomycetota</taxon>
        <taxon>Actinomycetes</taxon>
        <taxon>Kitasatosporales</taxon>
        <taxon>Streptomycetaceae</taxon>
        <taxon>Streptomyces</taxon>
    </lineage>
</organism>
<dbReference type="GO" id="GO:0043856">
    <property type="term" value="F:anti-sigma factor antagonist activity"/>
    <property type="evidence" value="ECO:0007669"/>
    <property type="project" value="TreeGrafter"/>
</dbReference>
<dbReference type="Pfam" id="PF01740">
    <property type="entry name" value="STAS"/>
    <property type="match status" value="1"/>
</dbReference>
<gene>
    <name evidence="3" type="ORF">AQI95_28635</name>
</gene>
<feature type="domain" description="STAS" evidence="2">
    <location>
        <begin position="15"/>
        <end position="107"/>
    </location>
</feature>
<dbReference type="RefSeq" id="WP_067129966.1">
    <property type="nucleotide sequence ID" value="NZ_KQ948217.1"/>
</dbReference>
<dbReference type="PANTHER" id="PTHR33495">
    <property type="entry name" value="ANTI-SIGMA FACTOR ANTAGONIST TM_1081-RELATED-RELATED"/>
    <property type="match status" value="1"/>
</dbReference>
<evidence type="ECO:0000313" key="4">
    <source>
        <dbReference type="Proteomes" id="UP000053127"/>
    </source>
</evidence>
<dbReference type="SUPFAM" id="SSF52091">
    <property type="entry name" value="SpoIIaa-like"/>
    <property type="match status" value="1"/>
</dbReference>
<reference evidence="3 4" key="1">
    <citation type="submission" date="2015-10" db="EMBL/GenBank/DDBJ databases">
        <title>Draft genome sequence of Streptomyces yokosukanensis DSM 40224, type strain for the species Streptomyces yokosukanensis.</title>
        <authorList>
            <person name="Ruckert C."/>
            <person name="Winkler A."/>
            <person name="Kalinowski J."/>
            <person name="Kampfer P."/>
            <person name="Glaeser S."/>
        </authorList>
    </citation>
    <scope>NUCLEOTIDE SEQUENCE [LARGE SCALE GENOMIC DNA]</scope>
    <source>
        <strain evidence="3 4">DSM 40224</strain>
    </source>
</reference>
<dbReference type="InterPro" id="IPR002645">
    <property type="entry name" value="STAS_dom"/>
</dbReference>
<proteinExistence type="predicted"/>
<protein>
    <recommendedName>
        <fullName evidence="2">STAS domain-containing protein</fullName>
    </recommendedName>
</protein>
<dbReference type="Gene3D" id="3.30.750.24">
    <property type="entry name" value="STAS domain"/>
    <property type="match status" value="1"/>
</dbReference>
<comment type="caution">
    <text evidence="3">The sequence shown here is derived from an EMBL/GenBank/DDBJ whole genome shotgun (WGS) entry which is preliminary data.</text>
</comment>
<dbReference type="OrthoDB" id="4333992at2"/>
<dbReference type="PROSITE" id="PS50801">
    <property type="entry name" value="STAS"/>
    <property type="match status" value="1"/>
</dbReference>
<evidence type="ECO:0000256" key="1">
    <source>
        <dbReference type="SAM" id="MobiDB-lite"/>
    </source>
</evidence>
<dbReference type="PANTHER" id="PTHR33495:SF2">
    <property type="entry name" value="ANTI-SIGMA FACTOR ANTAGONIST TM_1081-RELATED"/>
    <property type="match status" value="1"/>
</dbReference>
<evidence type="ECO:0000259" key="2">
    <source>
        <dbReference type="PROSITE" id="PS50801"/>
    </source>
</evidence>
<keyword evidence="4" id="KW-1185">Reference proteome</keyword>